<name>A0A134BC92_9BACT</name>
<dbReference type="Pfam" id="PF04466">
    <property type="entry name" value="Terminase_3"/>
    <property type="match status" value="1"/>
</dbReference>
<evidence type="ECO:0000259" key="1">
    <source>
        <dbReference type="Pfam" id="PF04466"/>
    </source>
</evidence>
<accession>A0A134BC92</accession>
<gene>
    <name evidence="3" type="ORF">HMPREF1860_01322</name>
</gene>
<dbReference type="Gene3D" id="3.30.420.280">
    <property type="match status" value="1"/>
</dbReference>
<dbReference type="PANTHER" id="PTHR39184">
    <property type="match status" value="1"/>
</dbReference>
<organism evidence="3">
    <name type="scientific">Prevotella amnii</name>
    <dbReference type="NCBI Taxonomy" id="419005"/>
    <lineage>
        <taxon>Bacteria</taxon>
        <taxon>Pseudomonadati</taxon>
        <taxon>Bacteroidota</taxon>
        <taxon>Bacteroidia</taxon>
        <taxon>Bacteroidales</taxon>
        <taxon>Prevotellaceae</taxon>
        <taxon>Prevotella</taxon>
    </lineage>
</organism>
<dbReference type="EMBL" id="LSDL01000065">
    <property type="protein sequence ID" value="KXB77568.1"/>
    <property type="molecule type" value="Genomic_DNA"/>
</dbReference>
<dbReference type="InterPro" id="IPR035413">
    <property type="entry name" value="Terminase_L_C"/>
</dbReference>
<dbReference type="PANTHER" id="PTHR39184:SF1">
    <property type="entry name" value="PBSX PHAGE TERMINASE LARGE SUBUNIT"/>
    <property type="match status" value="1"/>
</dbReference>
<evidence type="ECO:0000259" key="2">
    <source>
        <dbReference type="Pfam" id="PF17288"/>
    </source>
</evidence>
<dbReference type="STRING" id="419005.HMPREF1860_01322"/>
<dbReference type="InterPro" id="IPR006437">
    <property type="entry name" value="Phage_terminase_lsu"/>
</dbReference>
<dbReference type="NCBIfam" id="TIGR01547">
    <property type="entry name" value="phage_term_2"/>
    <property type="match status" value="1"/>
</dbReference>
<sequence>MEIEKARKGGYTIISEQGSSRSSKTYNTIIWLVWRCLSMPNTSVSVCRATLPSIRGSVLRDFIEILQKIDVYDQKAFNKTELVYTFDNGSWVEFFSCDNEQKLRGRKRKILYVNEANEIRFLEWQQLKLRTTELTIIDYNPSFSDEHWICSVNQDPRTYHFITTYKDNPFLEQLVINEIESLKEKNPSLWQVYGLGIQAAIEGLVFTNVKIVDHFPITHYKHRELLGMDFGFTNDPTAIVRVLVEEETKTLYLEEICYRTAMLTSEIITALKPYSNIKVISESADPRLVQEIYRAGINIHPVHKFKDSIKAGISKMQEYKLVVLKSSTNLIKEFHNYTYQQDKEGKWLNQPIDAFNHCLDAIRYVIMEEVMGGQRKPIDLSRIAKRINR</sequence>
<dbReference type="Gene3D" id="3.40.50.300">
    <property type="entry name" value="P-loop containing nucleotide triphosphate hydrolases"/>
    <property type="match status" value="1"/>
</dbReference>
<dbReference type="RefSeq" id="WP_231725254.1">
    <property type="nucleotide sequence ID" value="NZ_KQ960524.1"/>
</dbReference>
<feature type="domain" description="Phage terminase large subunit N-terminal" evidence="1">
    <location>
        <begin position="17"/>
        <end position="196"/>
    </location>
</feature>
<reference evidence="3 4" key="1">
    <citation type="submission" date="2016-01" db="EMBL/GenBank/DDBJ databases">
        <authorList>
            <person name="Oliw E.H."/>
        </authorList>
    </citation>
    <scope>NUCLEOTIDE SEQUENCE [LARGE SCALE GENOMIC DNA]</scope>
    <source>
        <strain evidence="3 4">DNF00307</strain>
    </source>
</reference>
<proteinExistence type="predicted"/>
<dbReference type="InterPro" id="IPR052380">
    <property type="entry name" value="Viral_DNA_packaging_terminase"/>
</dbReference>
<comment type="caution">
    <text evidence="3">The sequence shown here is derived from an EMBL/GenBank/DDBJ whole genome shotgun (WGS) entry which is preliminary data.</text>
</comment>
<dbReference type="PATRIC" id="fig|419005.5.peg.1330"/>
<evidence type="ECO:0000313" key="4">
    <source>
        <dbReference type="Proteomes" id="UP000070531"/>
    </source>
</evidence>
<dbReference type="InterPro" id="IPR035412">
    <property type="entry name" value="Terminase_L_N"/>
</dbReference>
<feature type="domain" description="Phage terminase large subunit C-terminal" evidence="2">
    <location>
        <begin position="229"/>
        <end position="366"/>
    </location>
</feature>
<dbReference type="InterPro" id="IPR027417">
    <property type="entry name" value="P-loop_NTPase"/>
</dbReference>
<dbReference type="AlphaFoldDB" id="A0A134BC92"/>
<dbReference type="Proteomes" id="UP000070531">
    <property type="component" value="Unassembled WGS sequence"/>
</dbReference>
<evidence type="ECO:0000313" key="3">
    <source>
        <dbReference type="EMBL" id="KXB77568.1"/>
    </source>
</evidence>
<dbReference type="Pfam" id="PF17288">
    <property type="entry name" value="Terminase_3C"/>
    <property type="match status" value="1"/>
</dbReference>
<protein>
    <submittedName>
        <fullName evidence="3">Phage terminase, large subunit, PBSX family</fullName>
    </submittedName>
</protein>